<protein>
    <recommendedName>
        <fullName evidence="8">FGFR1 oncogene partner (FOP) N-terminal dimerisation domain-containing protein</fullName>
    </recommendedName>
</protein>
<sequence length="443" mass="50674">MFLLNNIKNTILNFKGQTIHSRLNHQTNPVGLRSYFDKEIHEHKKTGRLPTTFNLNDLKYFEILSRIRSKSDRLSYLRSLIPIIKTPPTIAIPEDSGGVHSGFLCPYRILRQHDFINMSTWNYFKAQRLNENLLLNCSGLSSLPLAQLIIDMRANFNLLNEPWWPILTGVSDDVHEEIIDILKTKYQLHGAHLSTWETQDKILDTKDLTLICANRGETIYEIDSNIDYIVQIDGDNRQCCLGNATDNSNKIYKNIVKLESKTKSFNISKRILTSDLFSILASLKMKGLFYKKIIKDIDDEKYNIKSKARSDIKMSTFEDLRSAVKQTLEQNGSLAATRAKLRADIFTTLQHPTEVKPKVPHENLLINELIVEYLNYNNLHCAASVLAAESGQPTPSLGRVFVAEQLNVHDDEKTRQLPLLYSLLSHFSANTRTANRTLSNRTN</sequence>
<dbReference type="PANTHER" id="PTHR15431:SF4">
    <property type="entry name" value="PROTEIN TONNEAU 1B"/>
    <property type="match status" value="1"/>
</dbReference>
<evidence type="ECO:0000313" key="9">
    <source>
        <dbReference type="EMBL" id="CAF0841407.1"/>
    </source>
</evidence>
<comment type="subcellular location">
    <subcellularLocation>
        <location evidence="1">Cytoplasm</location>
        <location evidence="1">Cytoskeleton</location>
        <location evidence="1">Cilium basal body</location>
    </subcellularLocation>
    <subcellularLocation>
        <location evidence="2">Cytoplasm</location>
        <location evidence="2">Cytoskeleton</location>
        <location evidence="2">Microtubule organizing center</location>
        <location evidence="2">Centrosome</location>
    </subcellularLocation>
</comment>
<comment type="caution">
    <text evidence="9">The sequence shown here is derived from an EMBL/GenBank/DDBJ whole genome shotgun (WGS) entry which is preliminary data.</text>
</comment>
<dbReference type="PANTHER" id="PTHR15431">
    <property type="entry name" value="FGFR1 ONCOGENE PARTNER/LISH DOMAIN-CONTAINING PROTEIN"/>
    <property type="match status" value="1"/>
</dbReference>
<keyword evidence="4" id="KW-0963">Cytoplasm</keyword>
<name>A0A813VDQ9_9BILA</name>
<comment type="similarity">
    <text evidence="3">Belongs to the CEP43 family.</text>
</comment>
<evidence type="ECO:0000256" key="4">
    <source>
        <dbReference type="ARBA" id="ARBA00022490"/>
    </source>
</evidence>
<gene>
    <name evidence="9" type="ORF">QVE165_LOCUS6333</name>
</gene>
<evidence type="ECO:0000256" key="3">
    <source>
        <dbReference type="ARBA" id="ARBA00005385"/>
    </source>
</evidence>
<evidence type="ECO:0000256" key="6">
    <source>
        <dbReference type="ARBA" id="ARBA00023212"/>
    </source>
</evidence>
<dbReference type="PROSITE" id="PS50896">
    <property type="entry name" value="LISH"/>
    <property type="match status" value="1"/>
</dbReference>
<keyword evidence="10" id="KW-1185">Reference proteome</keyword>
<dbReference type="AlphaFoldDB" id="A0A813VDQ9"/>
<evidence type="ECO:0000259" key="8">
    <source>
        <dbReference type="Pfam" id="PF09398"/>
    </source>
</evidence>
<reference evidence="9" key="1">
    <citation type="submission" date="2021-02" db="EMBL/GenBank/DDBJ databases">
        <authorList>
            <person name="Nowell W R."/>
        </authorList>
    </citation>
    <scope>NUCLEOTIDE SEQUENCE</scope>
</reference>
<dbReference type="InterPro" id="IPR018993">
    <property type="entry name" value="FOP_dimerisation-dom_N"/>
</dbReference>
<dbReference type="GO" id="GO:0005813">
    <property type="term" value="C:centrosome"/>
    <property type="evidence" value="ECO:0007669"/>
    <property type="project" value="UniProtKB-SubCell"/>
</dbReference>
<dbReference type="EMBL" id="CAJNOM010000026">
    <property type="protein sequence ID" value="CAF0841407.1"/>
    <property type="molecule type" value="Genomic_DNA"/>
</dbReference>
<evidence type="ECO:0000256" key="2">
    <source>
        <dbReference type="ARBA" id="ARBA00004300"/>
    </source>
</evidence>
<dbReference type="InterPro" id="IPR006594">
    <property type="entry name" value="LisH"/>
</dbReference>
<feature type="domain" description="FGFR1 oncogene partner (FOP) N-terminal dimerisation" evidence="8">
    <location>
        <begin position="363"/>
        <end position="426"/>
    </location>
</feature>
<accession>A0A813VDQ9</accession>
<proteinExistence type="inferred from homology"/>
<evidence type="ECO:0000256" key="1">
    <source>
        <dbReference type="ARBA" id="ARBA00004120"/>
    </source>
</evidence>
<evidence type="ECO:0000256" key="5">
    <source>
        <dbReference type="ARBA" id="ARBA00022794"/>
    </source>
</evidence>
<dbReference type="GO" id="GO:0030030">
    <property type="term" value="P:cell projection organization"/>
    <property type="evidence" value="ECO:0007669"/>
    <property type="project" value="UniProtKB-KW"/>
</dbReference>
<dbReference type="GO" id="GO:0034453">
    <property type="term" value="P:microtubule anchoring"/>
    <property type="evidence" value="ECO:0007669"/>
    <property type="project" value="InterPro"/>
</dbReference>
<organism evidence="9 10">
    <name type="scientific">Adineta steineri</name>
    <dbReference type="NCBI Taxonomy" id="433720"/>
    <lineage>
        <taxon>Eukaryota</taxon>
        <taxon>Metazoa</taxon>
        <taxon>Spiralia</taxon>
        <taxon>Gnathifera</taxon>
        <taxon>Rotifera</taxon>
        <taxon>Eurotatoria</taxon>
        <taxon>Bdelloidea</taxon>
        <taxon>Adinetida</taxon>
        <taxon>Adinetidae</taxon>
        <taxon>Adineta</taxon>
    </lineage>
</organism>
<dbReference type="Pfam" id="PF09398">
    <property type="entry name" value="FOP_dimer"/>
    <property type="match status" value="1"/>
</dbReference>
<dbReference type="OrthoDB" id="9989570at2759"/>
<keyword evidence="5" id="KW-0970">Cilium biogenesis/degradation</keyword>
<keyword evidence="7" id="KW-0966">Cell projection</keyword>
<evidence type="ECO:0000313" key="10">
    <source>
        <dbReference type="Proteomes" id="UP000663832"/>
    </source>
</evidence>
<keyword evidence="6" id="KW-0206">Cytoskeleton</keyword>
<dbReference type="Proteomes" id="UP000663832">
    <property type="component" value="Unassembled WGS sequence"/>
</dbReference>
<dbReference type="Gene3D" id="1.20.960.40">
    <property type="match status" value="1"/>
</dbReference>
<evidence type="ECO:0000256" key="7">
    <source>
        <dbReference type="ARBA" id="ARBA00023273"/>
    </source>
</evidence>